<evidence type="ECO:0000313" key="4">
    <source>
        <dbReference type="EMBL" id="GFO15460.1"/>
    </source>
</evidence>
<protein>
    <submittedName>
        <fullName evidence="4">Uncharacterized protein</fullName>
    </submittedName>
</protein>
<organism evidence="4 5">
    <name type="scientific">Plakobranchus ocellatus</name>
    <dbReference type="NCBI Taxonomy" id="259542"/>
    <lineage>
        <taxon>Eukaryota</taxon>
        <taxon>Metazoa</taxon>
        <taxon>Spiralia</taxon>
        <taxon>Lophotrochozoa</taxon>
        <taxon>Mollusca</taxon>
        <taxon>Gastropoda</taxon>
        <taxon>Heterobranchia</taxon>
        <taxon>Euthyneura</taxon>
        <taxon>Panpulmonata</taxon>
        <taxon>Sacoglossa</taxon>
        <taxon>Placobranchoidea</taxon>
        <taxon>Plakobranchidae</taxon>
        <taxon>Plakobranchus</taxon>
    </lineage>
</organism>
<dbReference type="Proteomes" id="UP000735302">
    <property type="component" value="Unassembled WGS sequence"/>
</dbReference>
<sequence length="482" mass="54528">MAKLCPGWCLYHIALYLLVRVPGYQQRTTTEMGVTLTREDQCALLENNVRYILPLYQYKIGINFDEKTFSCPIDKRGFGCGIIMTFEQQIDALGAKICVDLRGVAASIPNTQFSIIVSDENGEIQRVYTKSRRFEREPYNIQCPERANRMIKVVLRALSTVKMCPDILPTLKNHNTSLGTIFVKQEIPAWTLLMQDCRIDQPIFSEGFSILKVFLRGDYPMKCQVPLQHQTHYRNSCLSLEYMSQDFRCGVQISVKHWDKHLLTFKLPRSWNPAYKASYCFIYPATSIVDPVIVVHRDSEMWGCQGKFALGVTFKESSDDLKRRENIESHRNHSRNLYMAVFISIISACIFIMTLTFVCCLRMRRTQQRRRRAAVPRTGLIVTAGVGGDAPDGNSPAFWSSTSSDQVFGLPTYEEATHGVETNPSVTSSSPSLTQADKPPAYEMLFTDDGMISTSSTPPHSEQSLQPPSYPPAEPSLFNSNG</sequence>
<name>A0AAV4B4E1_9GAST</name>
<feature type="compositionally biased region" description="Polar residues" evidence="1">
    <location>
        <begin position="452"/>
        <end position="467"/>
    </location>
</feature>
<proteinExistence type="predicted"/>
<keyword evidence="2" id="KW-0812">Transmembrane</keyword>
<feature type="chain" id="PRO_5043898673" evidence="3">
    <location>
        <begin position="24"/>
        <end position="482"/>
    </location>
</feature>
<comment type="caution">
    <text evidence="4">The sequence shown here is derived from an EMBL/GenBank/DDBJ whole genome shotgun (WGS) entry which is preliminary data.</text>
</comment>
<dbReference type="AlphaFoldDB" id="A0AAV4B4E1"/>
<feature type="signal peptide" evidence="3">
    <location>
        <begin position="1"/>
        <end position="23"/>
    </location>
</feature>
<feature type="transmembrane region" description="Helical" evidence="2">
    <location>
        <begin position="337"/>
        <end position="361"/>
    </location>
</feature>
<evidence type="ECO:0000256" key="3">
    <source>
        <dbReference type="SAM" id="SignalP"/>
    </source>
</evidence>
<evidence type="ECO:0000313" key="5">
    <source>
        <dbReference type="Proteomes" id="UP000735302"/>
    </source>
</evidence>
<feature type="compositionally biased region" description="Polar residues" evidence="1">
    <location>
        <begin position="420"/>
        <end position="435"/>
    </location>
</feature>
<reference evidence="4 5" key="1">
    <citation type="journal article" date="2021" name="Elife">
        <title>Chloroplast acquisition without the gene transfer in kleptoplastic sea slugs, Plakobranchus ocellatus.</title>
        <authorList>
            <person name="Maeda T."/>
            <person name="Takahashi S."/>
            <person name="Yoshida T."/>
            <person name="Shimamura S."/>
            <person name="Takaki Y."/>
            <person name="Nagai Y."/>
            <person name="Toyoda A."/>
            <person name="Suzuki Y."/>
            <person name="Arimoto A."/>
            <person name="Ishii H."/>
            <person name="Satoh N."/>
            <person name="Nishiyama T."/>
            <person name="Hasebe M."/>
            <person name="Maruyama T."/>
            <person name="Minagawa J."/>
            <person name="Obokata J."/>
            <person name="Shigenobu S."/>
        </authorList>
    </citation>
    <scope>NUCLEOTIDE SEQUENCE [LARGE SCALE GENOMIC DNA]</scope>
</reference>
<keyword evidence="3" id="KW-0732">Signal</keyword>
<feature type="region of interest" description="Disordered" evidence="1">
    <location>
        <begin position="419"/>
        <end position="482"/>
    </location>
</feature>
<evidence type="ECO:0000256" key="1">
    <source>
        <dbReference type="SAM" id="MobiDB-lite"/>
    </source>
</evidence>
<keyword evidence="2" id="KW-1133">Transmembrane helix</keyword>
<keyword evidence="5" id="KW-1185">Reference proteome</keyword>
<gene>
    <name evidence="4" type="ORF">PoB_004196500</name>
</gene>
<evidence type="ECO:0000256" key="2">
    <source>
        <dbReference type="SAM" id="Phobius"/>
    </source>
</evidence>
<accession>A0AAV4B4E1</accession>
<keyword evidence="2" id="KW-0472">Membrane</keyword>
<dbReference type="EMBL" id="BLXT01004610">
    <property type="protein sequence ID" value="GFO15460.1"/>
    <property type="molecule type" value="Genomic_DNA"/>
</dbReference>